<dbReference type="InterPro" id="IPR011989">
    <property type="entry name" value="ARM-like"/>
</dbReference>
<accession>A0A673CL84</accession>
<dbReference type="InterPro" id="IPR033133">
    <property type="entry name" value="PUM-HD"/>
</dbReference>
<dbReference type="PANTHER" id="PTHR12537:SF1">
    <property type="entry name" value="PUMILIO HOMOLOG 1"/>
    <property type="match status" value="1"/>
</dbReference>
<feature type="repeat" description="Pumilio" evidence="8">
    <location>
        <begin position="922"/>
        <end position="957"/>
    </location>
</feature>
<evidence type="ECO:0000313" key="11">
    <source>
        <dbReference type="Ensembl" id="ENSSORP00005052813.1"/>
    </source>
</evidence>
<evidence type="ECO:0000313" key="12">
    <source>
        <dbReference type="Proteomes" id="UP000472271"/>
    </source>
</evidence>
<dbReference type="GO" id="GO:0006417">
    <property type="term" value="P:regulation of translation"/>
    <property type="evidence" value="ECO:0007669"/>
    <property type="project" value="UniProtKB-KW"/>
</dbReference>
<dbReference type="PROSITE" id="PS50302">
    <property type="entry name" value="PUM"/>
    <property type="match status" value="8"/>
</dbReference>
<feature type="compositionally biased region" description="Low complexity" evidence="9">
    <location>
        <begin position="461"/>
        <end position="476"/>
    </location>
</feature>
<evidence type="ECO:0000256" key="5">
    <source>
        <dbReference type="ARBA" id="ARBA00022845"/>
    </source>
</evidence>
<feature type="repeat" description="Pumilio" evidence="8">
    <location>
        <begin position="850"/>
        <end position="885"/>
    </location>
</feature>
<feature type="domain" description="PUM-HD" evidence="10">
    <location>
        <begin position="722"/>
        <end position="1062"/>
    </location>
</feature>
<dbReference type="Gene3D" id="1.25.10.10">
    <property type="entry name" value="Leucine-rich Repeat Variant"/>
    <property type="match status" value="1"/>
</dbReference>
<organism evidence="11 12">
    <name type="scientific">Sphaeramia orbicularis</name>
    <name type="common">orbiculate cardinalfish</name>
    <dbReference type="NCBI Taxonomy" id="375764"/>
    <lineage>
        <taxon>Eukaryota</taxon>
        <taxon>Metazoa</taxon>
        <taxon>Chordata</taxon>
        <taxon>Craniata</taxon>
        <taxon>Vertebrata</taxon>
        <taxon>Euteleostomi</taxon>
        <taxon>Actinopterygii</taxon>
        <taxon>Neopterygii</taxon>
        <taxon>Teleostei</taxon>
        <taxon>Neoteleostei</taxon>
        <taxon>Acanthomorphata</taxon>
        <taxon>Gobiaria</taxon>
        <taxon>Kurtiformes</taxon>
        <taxon>Apogonoidei</taxon>
        <taxon>Apogonidae</taxon>
        <taxon>Apogoninae</taxon>
        <taxon>Sphaeramia</taxon>
    </lineage>
</organism>
<evidence type="ECO:0000256" key="1">
    <source>
        <dbReference type="ARBA" id="ARBA00004201"/>
    </source>
</evidence>
<feature type="compositionally biased region" description="Low complexity" evidence="9">
    <location>
        <begin position="625"/>
        <end position="635"/>
    </location>
</feature>
<keyword evidence="4" id="KW-0677">Repeat</keyword>
<evidence type="ECO:0000256" key="2">
    <source>
        <dbReference type="ARBA" id="ARBA00004463"/>
    </source>
</evidence>
<feature type="compositionally biased region" description="Basic and acidic residues" evidence="9">
    <location>
        <begin position="221"/>
        <end position="235"/>
    </location>
</feature>
<feature type="repeat" description="Pumilio" evidence="8">
    <location>
        <begin position="886"/>
        <end position="921"/>
    </location>
</feature>
<dbReference type="GO" id="GO:0000932">
    <property type="term" value="C:P-body"/>
    <property type="evidence" value="ECO:0007669"/>
    <property type="project" value="UniProtKB-SubCell"/>
</dbReference>
<dbReference type="GO" id="GO:0043488">
    <property type="term" value="P:regulation of mRNA stability"/>
    <property type="evidence" value="ECO:0007669"/>
    <property type="project" value="TreeGrafter"/>
</dbReference>
<dbReference type="Ensembl" id="ENSSORT00005054065.1">
    <property type="protein sequence ID" value="ENSSORP00005052813.1"/>
    <property type="gene ID" value="ENSSORG00005023789.1"/>
</dbReference>
<dbReference type="FunFam" id="1.25.10.10:FF:000004">
    <property type="entry name" value="Pumilio homolog 1 isoform 2"/>
    <property type="match status" value="1"/>
</dbReference>
<dbReference type="SMART" id="SM00025">
    <property type="entry name" value="Pumilio"/>
    <property type="match status" value="8"/>
</dbReference>
<sequence>MSSVCVLKRKAVLWQDSFSPHHRTTSPSMPVVLSSGGHAPPTGQTPQATPPSQQGVAGAGRSQDDAMVDYFFQRQHGEQPGKHRWPTGDNIHDSQVRSMDELNHDFQALALEGRAMGEQLLTGKKFWETDDSGKDGPKGIFLDQWRDSAWGASDHSVSQPIMVSRRPGQGFHGGGEVGVGSVMSPRSESGGLGVSMVEYVLSSSPADKLDSCLRKGPYGQRDGEVEEEKREKPKAAFEGEKLKELTEGEPDVISDVINPNGLPVQNGLDVDVKEFGRPPGNMPAPGPEGDLLGGPGGVGAEGLTPLGGGGGPKPPEDFSGVEQGGVTMDPMESVMEPLQFDYNSQMPMDSAPTVGLFDYTNQQQLFQRNNALAVQQLTAAQQQQYALAAAQQPHIGLAPAFVPNPYIISAAPPGTDPYAAGLAAAATLGPAVMPPQYYGVTPWGVYPANLFQQQAAAANSSANQQAAGQGQQNQQQVMRAGGSQRPLTPSQGQQGQQNDQLVAAAAVNSALAFGQGLAAGVPGYPVLAPAAYYDQTGALVVNTGARSGPVRLMAPASVIISPSAAQAVAAAAASAGGANGGLGGGANGPFRAMTSQQPQQQGGPGGALGGSSFYGSSSLSSSSQSSSLFSQGSAQPGPGSASLGFSQPASSSLGATLGATLGGFGTAGGLTNGSGRFISAAPGAEAKYRSAASSGSSLFSPSSQLFPSSRLRYGMSDVMPSGRSRLLEDFRNNRYPNLQLRDIAGHIMEFSQDQHGSRFIQLKLERASSAERQLVFSEILQAAYQLMVDVFGNYVIQKFFEFGSLDQKLALAERIRGHVLSLALQMYGCRVIQKALEFIPSDQQSEMVRELDGHVLKCVKDQNGNHVVQKCIECVQPHALHFIIDAFKGQVFALSTHPYGCRVIQRILEHCLPEQTLPILEELHQHTEQLVQDQYGNYVIQHVLEHGRAEDKSKIVAEIRGNVLGLSQHKFASNVVEKCVTHASRAERAVLIDEVCSLTEGPHSALYTMMKDQYANYVVQKMIDVAEPTQRKIVMHKIRPHISTLRKYTYGKHILAKLEKYYMKNGVDLGPLCGPPNGIM</sequence>
<proteinExistence type="predicted"/>
<feature type="repeat" description="Pumilio" evidence="8">
    <location>
        <begin position="958"/>
        <end position="993"/>
    </location>
</feature>
<dbReference type="SUPFAM" id="SSF48371">
    <property type="entry name" value="ARM repeat"/>
    <property type="match status" value="1"/>
</dbReference>
<feature type="region of interest" description="Disordered" evidence="9">
    <location>
        <begin position="461"/>
        <end position="499"/>
    </location>
</feature>
<feature type="region of interest" description="Disordered" evidence="9">
    <location>
        <begin position="625"/>
        <end position="646"/>
    </location>
</feature>
<reference evidence="11" key="3">
    <citation type="submission" date="2025-09" db="UniProtKB">
        <authorList>
            <consortium name="Ensembl"/>
        </authorList>
    </citation>
    <scope>IDENTIFICATION</scope>
</reference>
<keyword evidence="12" id="KW-1185">Reference proteome</keyword>
<dbReference type="CDD" id="cd07920">
    <property type="entry name" value="Pumilio"/>
    <property type="match status" value="1"/>
</dbReference>
<evidence type="ECO:0000256" key="3">
    <source>
        <dbReference type="ARBA" id="ARBA00022490"/>
    </source>
</evidence>
<evidence type="ECO:0000256" key="6">
    <source>
        <dbReference type="ARBA" id="ARBA00022884"/>
    </source>
</evidence>
<name>A0A673CL84_9TELE</name>
<dbReference type="GO" id="GO:0003730">
    <property type="term" value="F:mRNA 3'-UTR binding"/>
    <property type="evidence" value="ECO:0007669"/>
    <property type="project" value="TreeGrafter"/>
</dbReference>
<gene>
    <name evidence="11" type="primary">pum1</name>
</gene>
<dbReference type="InterPro" id="IPR016024">
    <property type="entry name" value="ARM-type_fold"/>
</dbReference>
<evidence type="ECO:0000256" key="7">
    <source>
        <dbReference type="ARBA" id="ARBA00040564"/>
    </source>
</evidence>
<feature type="region of interest" description="Disordered" evidence="9">
    <location>
        <begin position="19"/>
        <end position="62"/>
    </location>
</feature>
<dbReference type="Proteomes" id="UP000472271">
    <property type="component" value="Chromosome 11"/>
</dbReference>
<feature type="region of interest" description="Disordered" evidence="9">
    <location>
        <begin position="212"/>
        <end position="235"/>
    </location>
</feature>
<feature type="repeat" description="Pumilio" evidence="8">
    <location>
        <begin position="814"/>
        <end position="849"/>
    </location>
</feature>
<protein>
    <recommendedName>
        <fullName evidence="7">Pumilio homolog 1</fullName>
    </recommendedName>
</protein>
<dbReference type="Pfam" id="PF00806">
    <property type="entry name" value="PUF"/>
    <property type="match status" value="8"/>
</dbReference>
<dbReference type="GO" id="GO:0005829">
    <property type="term" value="C:cytosol"/>
    <property type="evidence" value="ECO:0007669"/>
    <property type="project" value="TreeGrafter"/>
</dbReference>
<feature type="repeat" description="Pumilio" evidence="8">
    <location>
        <begin position="742"/>
        <end position="777"/>
    </location>
</feature>
<reference evidence="11" key="2">
    <citation type="submission" date="2025-08" db="UniProtKB">
        <authorList>
            <consortium name="Ensembl"/>
        </authorList>
    </citation>
    <scope>IDENTIFICATION</scope>
</reference>
<evidence type="ECO:0000256" key="9">
    <source>
        <dbReference type="SAM" id="MobiDB-lite"/>
    </source>
</evidence>
<evidence type="ECO:0000259" key="10">
    <source>
        <dbReference type="PROSITE" id="PS50303"/>
    </source>
</evidence>
<dbReference type="InterPro" id="IPR033712">
    <property type="entry name" value="Pumilio_RNA-bd"/>
</dbReference>
<keyword evidence="3" id="KW-0963">Cytoplasm</keyword>
<comment type="subcellular location">
    <subcellularLocation>
        <location evidence="1">Cytoplasm</location>
        <location evidence="1">P-body</location>
    </subcellularLocation>
    <subcellularLocation>
        <location evidence="2">Cytoplasmic granule</location>
    </subcellularLocation>
</comment>
<keyword evidence="5" id="KW-0810">Translation regulation</keyword>
<reference evidence="11" key="1">
    <citation type="submission" date="2019-06" db="EMBL/GenBank/DDBJ databases">
        <authorList>
            <consortium name="Wellcome Sanger Institute Data Sharing"/>
        </authorList>
    </citation>
    <scope>NUCLEOTIDE SEQUENCE [LARGE SCALE GENOMIC DNA]</scope>
</reference>
<evidence type="ECO:0000256" key="4">
    <source>
        <dbReference type="ARBA" id="ARBA00022737"/>
    </source>
</evidence>
<feature type="compositionally biased region" description="Low complexity" evidence="9">
    <location>
        <begin position="39"/>
        <end position="55"/>
    </location>
</feature>
<dbReference type="PROSITE" id="PS50303">
    <property type="entry name" value="PUM_HD"/>
    <property type="match status" value="1"/>
</dbReference>
<dbReference type="InterPro" id="IPR001313">
    <property type="entry name" value="Pumilio_RNA-bd_rpt"/>
</dbReference>
<dbReference type="PANTHER" id="PTHR12537">
    <property type="entry name" value="RNA BINDING PROTEIN PUMILIO-RELATED"/>
    <property type="match status" value="1"/>
</dbReference>
<dbReference type="AlphaFoldDB" id="A0A673CL84"/>
<keyword evidence="6" id="KW-0694">RNA-binding</keyword>
<feature type="region of interest" description="Disordered" evidence="9">
    <location>
        <begin position="586"/>
        <end position="609"/>
    </location>
</feature>
<dbReference type="GO" id="GO:0035196">
    <property type="term" value="P:miRNA processing"/>
    <property type="evidence" value="ECO:0007669"/>
    <property type="project" value="TreeGrafter"/>
</dbReference>
<evidence type="ECO:0000256" key="8">
    <source>
        <dbReference type="PROSITE-ProRule" id="PRU00317"/>
    </source>
</evidence>
<feature type="repeat" description="Pumilio" evidence="8">
    <location>
        <begin position="997"/>
        <end position="1036"/>
    </location>
</feature>
<feature type="repeat" description="Pumilio" evidence="8">
    <location>
        <begin position="778"/>
        <end position="813"/>
    </location>
</feature>